<dbReference type="EMBL" id="MK072068">
    <property type="protein sequence ID" value="AYV77942.1"/>
    <property type="molecule type" value="Genomic_DNA"/>
</dbReference>
<protein>
    <submittedName>
        <fullName evidence="1">Uncharacterized protein</fullName>
    </submittedName>
</protein>
<accession>A0A3G4ZSQ5</accession>
<reference evidence="1" key="1">
    <citation type="submission" date="2018-10" db="EMBL/GenBank/DDBJ databases">
        <title>Hidden diversity of soil giant viruses.</title>
        <authorList>
            <person name="Schulz F."/>
            <person name="Alteio L."/>
            <person name="Goudeau D."/>
            <person name="Ryan E.M."/>
            <person name="Malmstrom R.R."/>
            <person name="Blanchard J."/>
            <person name="Woyke T."/>
        </authorList>
    </citation>
    <scope>NUCLEOTIDE SEQUENCE</scope>
    <source>
        <strain evidence="1">EDV1</strain>
    </source>
</reference>
<organism evidence="1">
    <name type="scientific">Edafosvirus sp</name>
    <dbReference type="NCBI Taxonomy" id="2487765"/>
    <lineage>
        <taxon>Viruses</taxon>
        <taxon>Varidnaviria</taxon>
        <taxon>Bamfordvirae</taxon>
        <taxon>Nucleocytoviricota</taxon>
        <taxon>Megaviricetes</taxon>
        <taxon>Imitervirales</taxon>
        <taxon>Mimiviridae</taxon>
        <taxon>Klosneuvirinae</taxon>
    </lineage>
</organism>
<evidence type="ECO:0000313" key="1">
    <source>
        <dbReference type="EMBL" id="AYV77942.1"/>
    </source>
</evidence>
<proteinExistence type="predicted"/>
<sequence>MDFSIFYPEKLKKKCNNKRFQLIENKIINQMDNYTSRQPCPVCKQTMDYDNNLLYTHLTEGKCSIVCKHAPLMNNKIRFTNHPTIITENGLYVMIIYPNAKDRTIDICAFSNNNLMKNKIIEIYYDNNNGCVKIPIIMNWNSDYVQSLGYISYKSLKGKSEIEMQMVLVDKQEFILNNWIMHNKYNEIGIETSFNNRKIYIHNMKDTLSKTDNLPNISDTVLFGNEPKQYFGSTLMSEQNVPSPYQFKFP</sequence>
<name>A0A3G4ZSQ5_9VIRU</name>
<gene>
    <name evidence="1" type="ORF">Edafosvirus3_20</name>
</gene>